<dbReference type="EMBL" id="UINC01201940">
    <property type="protein sequence ID" value="SVE21509.1"/>
    <property type="molecule type" value="Genomic_DNA"/>
</dbReference>
<dbReference type="AlphaFoldDB" id="A0A383BNR7"/>
<name>A0A383BNR7_9ZZZZ</name>
<protein>
    <recommendedName>
        <fullName evidence="5">Sulfotransferase domain-containing protein</fullName>
    </recommendedName>
</protein>
<evidence type="ECO:0000313" key="4">
    <source>
        <dbReference type="EMBL" id="SVE21509.1"/>
    </source>
</evidence>
<evidence type="ECO:0000256" key="1">
    <source>
        <dbReference type="ARBA" id="ARBA00022723"/>
    </source>
</evidence>
<proteinExistence type="predicted"/>
<reference evidence="4" key="1">
    <citation type="submission" date="2018-05" db="EMBL/GenBank/DDBJ databases">
        <authorList>
            <person name="Lanie J.A."/>
            <person name="Ng W.-L."/>
            <person name="Kazmierczak K.M."/>
            <person name="Andrzejewski T.M."/>
            <person name="Davidsen T.M."/>
            <person name="Wayne K.J."/>
            <person name="Tettelin H."/>
            <person name="Glass J.I."/>
            <person name="Rusch D."/>
            <person name="Podicherti R."/>
            <person name="Tsui H.-C.T."/>
            <person name="Winkler M.E."/>
        </authorList>
    </citation>
    <scope>NUCLEOTIDE SEQUENCE</scope>
</reference>
<evidence type="ECO:0008006" key="5">
    <source>
        <dbReference type="Google" id="ProtNLM"/>
    </source>
</evidence>
<dbReference type="SUPFAM" id="SSF53659">
    <property type="entry name" value="Isocitrate/Isopropylmalate dehydrogenase-like"/>
    <property type="match status" value="1"/>
</dbReference>
<dbReference type="SUPFAM" id="SSF52540">
    <property type="entry name" value="P-loop containing nucleoside triphosphate hydrolases"/>
    <property type="match status" value="1"/>
</dbReference>
<dbReference type="GO" id="GO:0051287">
    <property type="term" value="F:NAD binding"/>
    <property type="evidence" value="ECO:0007669"/>
    <property type="project" value="InterPro"/>
</dbReference>
<keyword evidence="1" id="KW-0479">Metal-binding</keyword>
<dbReference type="GO" id="GO:0016491">
    <property type="term" value="F:oxidoreductase activity"/>
    <property type="evidence" value="ECO:0007669"/>
    <property type="project" value="UniProtKB-KW"/>
</dbReference>
<dbReference type="Pfam" id="PF04166">
    <property type="entry name" value="PdxA"/>
    <property type="match status" value="1"/>
</dbReference>
<accession>A0A383BNR7</accession>
<dbReference type="InterPro" id="IPR005255">
    <property type="entry name" value="PdxA_fam"/>
</dbReference>
<organism evidence="4">
    <name type="scientific">marine metagenome</name>
    <dbReference type="NCBI Taxonomy" id="408172"/>
    <lineage>
        <taxon>unclassified sequences</taxon>
        <taxon>metagenomes</taxon>
        <taxon>ecological metagenomes</taxon>
    </lineage>
</organism>
<sequence>MADYKKIFWVSSYPRSGNTWLRLILCGLFFTKDGYLKNLDILKKIPKFAVTGLNPHCESNSKNNEEEKIITPAIKQAKNKGIKVKGPFPADTLFIKNNLKNFDVIIGMYHDQV</sequence>
<dbReference type="Gene3D" id="3.40.718.10">
    <property type="entry name" value="Isopropylmalate Dehydrogenase"/>
    <property type="match status" value="1"/>
</dbReference>
<evidence type="ECO:0000256" key="2">
    <source>
        <dbReference type="ARBA" id="ARBA00023002"/>
    </source>
</evidence>
<keyword evidence="3" id="KW-0520">NAD</keyword>
<dbReference type="PANTHER" id="PTHR30004:SF6">
    <property type="entry name" value="D-THREONATE 4-PHOSPHATE DEHYDROGENASE"/>
    <property type="match status" value="1"/>
</dbReference>
<dbReference type="InterPro" id="IPR027417">
    <property type="entry name" value="P-loop_NTPase"/>
</dbReference>
<feature type="non-terminal residue" evidence="4">
    <location>
        <position position="113"/>
    </location>
</feature>
<evidence type="ECO:0000256" key="3">
    <source>
        <dbReference type="ARBA" id="ARBA00023027"/>
    </source>
</evidence>
<dbReference type="GO" id="GO:0046872">
    <property type="term" value="F:metal ion binding"/>
    <property type="evidence" value="ECO:0007669"/>
    <property type="project" value="UniProtKB-KW"/>
</dbReference>
<dbReference type="PANTHER" id="PTHR30004">
    <property type="entry name" value="4-HYDROXYTHREONINE-4-PHOSPHATE DEHYDROGENASE"/>
    <property type="match status" value="1"/>
</dbReference>
<gene>
    <name evidence="4" type="ORF">METZ01_LOCUS474363</name>
</gene>
<keyword evidence="2" id="KW-0560">Oxidoreductase</keyword>